<dbReference type="EC" id="2.6.1.16" evidence="1"/>
<dbReference type="EMBL" id="SRYA01000014">
    <property type="protein sequence ID" value="TGY96610.1"/>
    <property type="molecule type" value="Genomic_DNA"/>
</dbReference>
<evidence type="ECO:0000313" key="2">
    <source>
        <dbReference type="Proteomes" id="UP000304953"/>
    </source>
</evidence>
<name>A0AC61RXS3_9FIRM</name>
<comment type="caution">
    <text evidence="1">The sequence shown here is derived from an EMBL/GenBank/DDBJ whole genome shotgun (WGS) entry which is preliminary data.</text>
</comment>
<accession>A0AC61RXS3</accession>
<sequence>MCGIVGYIGESQAAPILLDGLSKLEYRGYDSAGIAIYDGENIQVQKAVGRLKALSELTHDGATMPGISGIGHTRWATHGAPSNQNAHPHYNQSETIAVVHNGIIENYLKLRKRLEKKGYQFQSDTDTEVVAHLLDYYYKGDPIEAITKIMHRVEGSYALGIIFKEHPEHVYAVRKDSPLIVGHGKDGNLIASDVPAVLKYTRNVYFIQNEEIAVLTKDAIAFYNVDGEDIQKESTAIDWDINAAEKGGYEHFMLKEMYEQPQTVRDTLNPRIKDGTIVIEELGMSEEEIRGIRKIHIVACGSAYHVGVTGKYVFEGMARIPVEVDLASEFRYRNPILSHDELVIVISQSGETADSLAALREAKDKGVKTLGIVNVVGSSIAREADKVMYTWAGPEIAVATTKAYSAQLIAQYLLAVKFAQVRDVITEGEVAAFLKDLQKLPEQIEMLLSNKEKIQHFANRYIAAKDVFFVGRGIDYAISLEGSLKLKEISYIHSEAYAAGELKHGTISLIEEGTLVAAVVTQEDLYKKTISNIVELSSRGAFVLAVTNTGNREIEKAADYVIYIPQTNKYFTNSLAIIPLQLFSYYVSVGKGCDVDKPRNLAKSVTVE</sequence>
<evidence type="ECO:0000313" key="1">
    <source>
        <dbReference type="EMBL" id="TGY96610.1"/>
    </source>
</evidence>
<keyword evidence="1" id="KW-0032">Aminotransferase</keyword>
<organism evidence="1 2">
    <name type="scientific">Petralouisia muris</name>
    <dbReference type="NCBI Taxonomy" id="3032872"/>
    <lineage>
        <taxon>Bacteria</taxon>
        <taxon>Bacillati</taxon>
        <taxon>Bacillota</taxon>
        <taxon>Clostridia</taxon>
        <taxon>Lachnospirales</taxon>
        <taxon>Lachnospiraceae</taxon>
        <taxon>Petralouisia</taxon>
    </lineage>
</organism>
<dbReference type="Proteomes" id="UP000304953">
    <property type="component" value="Unassembled WGS sequence"/>
</dbReference>
<reference evidence="1" key="1">
    <citation type="submission" date="2019-04" db="EMBL/GenBank/DDBJ databases">
        <title>Microbes associate with the intestines of laboratory mice.</title>
        <authorList>
            <person name="Navarre W."/>
            <person name="Wong E."/>
            <person name="Huang K."/>
            <person name="Tropini C."/>
            <person name="Ng K."/>
            <person name="Yu B."/>
        </authorList>
    </citation>
    <scope>NUCLEOTIDE SEQUENCE</scope>
    <source>
        <strain evidence="1">NM01_1-7b</strain>
    </source>
</reference>
<proteinExistence type="predicted"/>
<keyword evidence="2" id="KW-1185">Reference proteome</keyword>
<gene>
    <name evidence="1" type="primary">glmS</name>
    <name evidence="1" type="ORF">E5329_08580</name>
</gene>
<keyword evidence="1" id="KW-0808">Transferase</keyword>
<protein>
    <submittedName>
        <fullName evidence="1">Glutamine--fructose-6-phosphate transaminase (Isomerizing)</fullName>
        <ecNumber evidence="1">2.6.1.16</ecNumber>
    </submittedName>
</protein>